<dbReference type="GeneID" id="100741439"/>
<evidence type="ECO:0000259" key="26">
    <source>
        <dbReference type="PROSITE" id="PS50835"/>
    </source>
</evidence>
<evidence type="ECO:0000256" key="19">
    <source>
        <dbReference type="PIRSR" id="PIRSR000615-2"/>
    </source>
</evidence>
<keyword evidence="8" id="KW-0418">Kinase</keyword>
<sequence>MKMVQVSRSVVLLVVLVLHRARSAEDDITTIMEADDLLINENDPLEIKCTGHERISFIYPQDSRNAIITSPVHAQEHIEHGIYMYMFQRRETVHGDTGLYGCPGNVLQVTSHPNFKTSKSMVYVYVQSTTNVFVEANTFASLHAAVGGSAVIPCRPTSPNFTVQVFLNEAPQEQINFNPRIGLTLTNITLKDSGYFKCVIDQADEVHEITYFFLVQLKPELLAPVIIEDTLRHVTRGQTLHVNCTTTVAADLTYGLIWNTPQASSRINTTSYTKKSGPVARTTTELIIKDVRDEDEGWYECIIKSFYDFNKTRKYIKVHDPENKFINLTGQDANRHYQRREGDSVQWVVHVHAYPEPTLKWLNTKGEEIIGASHDSDRPKYVIKLTPNHTILKINHLNIEDMGEYSLQAVNQDKFEMLNFTLDVIVKPVPMLKVEPYYAPNQTVEISCDVATYPAPNITWSYMRCPYYPSYEDASTIELQNKTESGMNTRFRSTVRVTIEMSGHLTCTACNLIGCESQVETILVSDGRGGFGIINPTDPVVEGDDLELICAASIYNYTDNFEWKYSDDIPIEPNTRTTIRRAKTRFTYRSILKIKNVTKDDSMMYTCRNKEEMAYILQVHDAVSPYIIETNLNETGIIVDVSAQGHNELVLYCFVGGMPKPLVTWYRDDVPLKIGEQFMCIRDYQELHINYLQDNDTGVYTCKAKSRLGLVQSSITITVKGKELPMELIVLIFVLLITVVTLLTYFTIKIRREKIMRKELMESGLMHFEEGAVECLNPELTVDDQAELLPYDKKWEFPREKLKLGKQLGSGAFGVVMKAEAEGICENEPITTVAVKMVRRTTVPTCVRALASELKIMVHLGKHLNVVNLLGACTKNISKRELLVIVEYCRFGNLHNYLLRHRTDFINQIDPATDKFDPTIGLDLLTRSVSVSSNNRIKYVALSFSRSRSEDSATESATYQTSTTDSQGISMSPDGCVLSNNSSQPGWRSNYRGDYKDHNLKPICTQDLLSWAFQVARGMEYLSQRKVLHGDLAARNILLAENNVVKICDFGLAKTMYKDNNYKKKGGGLLPIKWMAIESIRDRVFSTQSDIWSFGIVLWEFFTLAKTPYPGMEAEKQYQKLIEGYRLEQPEYATCEIYDIMLQCWKAKPTLRPSFTELVQGIGELLEESVKAHYISLNDPYMDMNTTLLEGGRSDYLTMLSAPDHAALSSPIHDYSNLPASNTTYLCMSPTSQSGYDSEIFSPRPNQERTHFKFPVTTDSEDAVELSPMLKKLEEEDPYLKPINVHARRAEFVRQQETMKNQPIDHQPINRDFAYCNTPRNVQLIDLNEKNEKNEKDSDDIEILNNGNTLSKKDFIPAIIRTQGNYVNMPKQKNDLRRAFMDRHVDMDMVNGGNEQ</sequence>
<dbReference type="InterPro" id="IPR001824">
    <property type="entry name" value="Tyr_kinase_rcpt_3_CS"/>
</dbReference>
<evidence type="ECO:0000256" key="24">
    <source>
        <dbReference type="SAM" id="SignalP"/>
    </source>
</evidence>
<dbReference type="InterPro" id="IPR008266">
    <property type="entry name" value="Tyr_kinase_AS"/>
</dbReference>
<feature type="site" description="Important for interaction with phosphotyrosine-binding proteins" evidence="21">
    <location>
        <position position="1174"/>
    </location>
</feature>
<feature type="binding site" evidence="19 22">
    <location>
        <position position="836"/>
    </location>
    <ligand>
        <name>ATP</name>
        <dbReference type="ChEBI" id="CHEBI:30616"/>
    </ligand>
</feature>
<evidence type="ECO:0000256" key="6">
    <source>
        <dbReference type="ARBA" id="ARBA00022692"/>
    </source>
</evidence>
<dbReference type="InterPro" id="IPR011009">
    <property type="entry name" value="Kinase-like_dom_sf"/>
</dbReference>
<dbReference type="SUPFAM" id="SSF56112">
    <property type="entry name" value="Protein kinase-like (PK-like)"/>
    <property type="match status" value="1"/>
</dbReference>
<proteinExistence type="predicted"/>
<evidence type="ECO:0000256" key="4">
    <source>
        <dbReference type="ARBA" id="ARBA00022553"/>
    </source>
</evidence>
<evidence type="ECO:0000256" key="11">
    <source>
        <dbReference type="ARBA" id="ARBA00023136"/>
    </source>
</evidence>
<evidence type="ECO:0000256" key="3">
    <source>
        <dbReference type="ARBA" id="ARBA00022475"/>
    </source>
</evidence>
<feature type="binding site" evidence="20">
    <location>
        <position position="1049"/>
    </location>
    <ligand>
        <name>Mg(2+)</name>
        <dbReference type="ChEBI" id="CHEBI:18420"/>
    </ligand>
</feature>
<dbReference type="InterPro" id="IPR001245">
    <property type="entry name" value="Ser-Thr/Tyr_kinase_cat_dom"/>
</dbReference>
<keyword evidence="20" id="KW-0479">Metal-binding</keyword>
<evidence type="ECO:0000313" key="28">
    <source>
        <dbReference type="RefSeq" id="XP_012245576.1"/>
    </source>
</evidence>
<dbReference type="Pfam" id="PF07714">
    <property type="entry name" value="PK_Tyr_Ser-Thr"/>
    <property type="match status" value="1"/>
</dbReference>
<feature type="chain" id="PRO_5028313116" description="receptor protein-tyrosine kinase" evidence="24">
    <location>
        <begin position="24"/>
        <end position="1396"/>
    </location>
</feature>
<evidence type="ECO:0000256" key="15">
    <source>
        <dbReference type="ARBA" id="ARBA00023180"/>
    </source>
</evidence>
<feature type="binding site" evidence="19">
    <location>
        <begin position="809"/>
        <end position="816"/>
    </location>
    <ligand>
        <name>ATP</name>
        <dbReference type="ChEBI" id="CHEBI:30616"/>
    </ligand>
</feature>
<dbReference type="GO" id="GO:0046872">
    <property type="term" value="F:metal ion binding"/>
    <property type="evidence" value="ECO:0007669"/>
    <property type="project" value="UniProtKB-KW"/>
</dbReference>
<evidence type="ECO:0000256" key="14">
    <source>
        <dbReference type="ARBA" id="ARBA00023170"/>
    </source>
</evidence>
<evidence type="ECO:0000256" key="9">
    <source>
        <dbReference type="ARBA" id="ARBA00022840"/>
    </source>
</evidence>
<evidence type="ECO:0000256" key="22">
    <source>
        <dbReference type="PROSITE-ProRule" id="PRU10141"/>
    </source>
</evidence>
<evidence type="ECO:0000313" key="27">
    <source>
        <dbReference type="Proteomes" id="UP000515180"/>
    </source>
</evidence>
<dbReference type="Gene3D" id="2.60.40.10">
    <property type="entry name" value="Immunoglobulins"/>
    <property type="match status" value="6"/>
</dbReference>
<feature type="domain" description="Ig-like" evidence="26">
    <location>
        <begin position="625"/>
        <end position="718"/>
    </location>
</feature>
<dbReference type="Pfam" id="PF13927">
    <property type="entry name" value="Ig_3"/>
    <property type="match status" value="1"/>
</dbReference>
<dbReference type="GO" id="GO:0043235">
    <property type="term" value="C:receptor complex"/>
    <property type="evidence" value="ECO:0007669"/>
    <property type="project" value="TreeGrafter"/>
</dbReference>
<gene>
    <name evidence="28" type="primary">LOC100741439</name>
</gene>
<keyword evidence="5" id="KW-0808">Transferase</keyword>
<dbReference type="RefSeq" id="XP_012245576.1">
    <property type="nucleotide sequence ID" value="XM_012390153.3"/>
</dbReference>
<name>A0A6P3V171_BOMIM</name>
<feature type="active site" description="Proton acceptor" evidence="18">
    <location>
        <position position="1031"/>
    </location>
</feature>
<keyword evidence="11 23" id="KW-0472">Membrane</keyword>
<dbReference type="CTD" id="5817"/>
<feature type="binding site" evidence="19">
    <location>
        <position position="1035"/>
    </location>
    <ligand>
        <name>ATP</name>
        <dbReference type="ChEBI" id="CHEBI:30616"/>
    </ligand>
</feature>
<dbReference type="FunFam" id="1.10.510.10:FF:000373">
    <property type="entry name" value="Receptor protein-tyrosine kinase"/>
    <property type="match status" value="1"/>
</dbReference>
<dbReference type="InterPro" id="IPR003599">
    <property type="entry name" value="Ig_sub"/>
</dbReference>
<feature type="signal peptide" evidence="24">
    <location>
        <begin position="1"/>
        <end position="23"/>
    </location>
</feature>
<feature type="domain" description="Ig-like" evidence="26">
    <location>
        <begin position="430"/>
        <end position="509"/>
    </location>
</feature>
<feature type="domain" description="Ig-like" evidence="26">
    <location>
        <begin position="520"/>
        <end position="608"/>
    </location>
</feature>
<keyword evidence="15" id="KW-0325">Glycoprotein</keyword>
<evidence type="ECO:0000256" key="18">
    <source>
        <dbReference type="PIRSR" id="PIRSR000615-1"/>
    </source>
</evidence>
<keyword evidence="4" id="KW-0597">Phosphoprotein</keyword>
<dbReference type="InterPro" id="IPR013098">
    <property type="entry name" value="Ig_I-set"/>
</dbReference>
<dbReference type="InterPro" id="IPR000719">
    <property type="entry name" value="Prot_kinase_dom"/>
</dbReference>
<evidence type="ECO:0000256" key="1">
    <source>
        <dbReference type="ARBA" id="ARBA00004251"/>
    </source>
</evidence>
<dbReference type="PIRSF" id="PIRSF000615">
    <property type="entry name" value="TyrPK_CSF1-R"/>
    <property type="match status" value="1"/>
</dbReference>
<keyword evidence="14 28" id="KW-0675">Receptor</keyword>
<dbReference type="PANTHER" id="PTHR24416">
    <property type="entry name" value="TYROSINE-PROTEIN KINASE RECEPTOR"/>
    <property type="match status" value="1"/>
</dbReference>
<organism evidence="27 28">
    <name type="scientific">Bombus impatiens</name>
    <name type="common">Bumblebee</name>
    <dbReference type="NCBI Taxonomy" id="132113"/>
    <lineage>
        <taxon>Eukaryota</taxon>
        <taxon>Metazoa</taxon>
        <taxon>Ecdysozoa</taxon>
        <taxon>Arthropoda</taxon>
        <taxon>Hexapoda</taxon>
        <taxon>Insecta</taxon>
        <taxon>Pterygota</taxon>
        <taxon>Neoptera</taxon>
        <taxon>Endopterygota</taxon>
        <taxon>Hymenoptera</taxon>
        <taxon>Apocrita</taxon>
        <taxon>Aculeata</taxon>
        <taxon>Apoidea</taxon>
        <taxon>Anthophila</taxon>
        <taxon>Apidae</taxon>
        <taxon>Bombus</taxon>
        <taxon>Pyrobombus</taxon>
    </lineage>
</organism>
<feature type="binding site" evidence="20">
    <location>
        <position position="1036"/>
    </location>
    <ligand>
        <name>Mg(2+)</name>
        <dbReference type="ChEBI" id="CHEBI:18420"/>
    </ligand>
</feature>
<evidence type="ECO:0000256" key="2">
    <source>
        <dbReference type="ARBA" id="ARBA00011902"/>
    </source>
</evidence>
<evidence type="ECO:0000256" key="23">
    <source>
        <dbReference type="SAM" id="Phobius"/>
    </source>
</evidence>
<dbReference type="InterPro" id="IPR013783">
    <property type="entry name" value="Ig-like_fold"/>
</dbReference>
<dbReference type="PROSITE" id="PS00107">
    <property type="entry name" value="PROTEIN_KINASE_ATP"/>
    <property type="match status" value="1"/>
</dbReference>
<keyword evidence="10 23" id="KW-1133">Transmembrane helix</keyword>
<feature type="domain" description="Ig-like" evidence="26">
    <location>
        <begin position="219"/>
        <end position="317"/>
    </location>
</feature>
<evidence type="ECO:0000256" key="5">
    <source>
        <dbReference type="ARBA" id="ARBA00022679"/>
    </source>
</evidence>
<keyword evidence="13" id="KW-1015">Disulfide bond</keyword>
<comment type="catalytic activity">
    <reaction evidence="17">
        <text>L-tyrosyl-[protein] + ATP = O-phospho-L-tyrosyl-[protein] + ADP + H(+)</text>
        <dbReference type="Rhea" id="RHEA:10596"/>
        <dbReference type="Rhea" id="RHEA-COMP:10136"/>
        <dbReference type="Rhea" id="RHEA-COMP:20101"/>
        <dbReference type="ChEBI" id="CHEBI:15378"/>
        <dbReference type="ChEBI" id="CHEBI:30616"/>
        <dbReference type="ChEBI" id="CHEBI:46858"/>
        <dbReference type="ChEBI" id="CHEBI:61978"/>
        <dbReference type="ChEBI" id="CHEBI:456216"/>
        <dbReference type="EC" id="2.7.10.1"/>
    </reaction>
</comment>
<dbReference type="Proteomes" id="UP000515180">
    <property type="component" value="Unplaced"/>
</dbReference>
<reference evidence="28" key="1">
    <citation type="submission" date="2025-08" db="UniProtKB">
        <authorList>
            <consortium name="RefSeq"/>
        </authorList>
    </citation>
    <scope>IDENTIFICATION</scope>
</reference>
<dbReference type="Gene3D" id="1.10.510.10">
    <property type="entry name" value="Transferase(Phosphotransferase) domain 1"/>
    <property type="match status" value="1"/>
</dbReference>
<dbReference type="PROSITE" id="PS00109">
    <property type="entry name" value="PROTEIN_KINASE_TYR"/>
    <property type="match status" value="1"/>
</dbReference>
<keyword evidence="16" id="KW-0393">Immunoglobulin domain</keyword>
<evidence type="ECO:0000256" key="13">
    <source>
        <dbReference type="ARBA" id="ARBA00023157"/>
    </source>
</evidence>
<evidence type="ECO:0000256" key="16">
    <source>
        <dbReference type="ARBA" id="ARBA00023319"/>
    </source>
</evidence>
<dbReference type="SMART" id="SM00409">
    <property type="entry name" value="IG"/>
    <property type="match status" value="6"/>
</dbReference>
<keyword evidence="3" id="KW-1003">Cell membrane</keyword>
<evidence type="ECO:0000256" key="21">
    <source>
        <dbReference type="PIRSR" id="PIRSR000615-4"/>
    </source>
</evidence>
<evidence type="ECO:0000256" key="20">
    <source>
        <dbReference type="PIRSR" id="PIRSR000615-3"/>
    </source>
</evidence>
<keyword evidence="7 19" id="KW-0547">Nucleotide-binding</keyword>
<dbReference type="InterPro" id="IPR050122">
    <property type="entry name" value="RTK"/>
</dbReference>
<keyword evidence="9 19" id="KW-0067">ATP-binding</keyword>
<evidence type="ECO:0000256" key="17">
    <source>
        <dbReference type="ARBA" id="ARBA00051243"/>
    </source>
</evidence>
<keyword evidence="6 23" id="KW-0812">Transmembrane</keyword>
<dbReference type="Pfam" id="PF07679">
    <property type="entry name" value="I-set"/>
    <property type="match status" value="2"/>
</dbReference>
<keyword evidence="27" id="KW-1185">Reference proteome</keyword>
<dbReference type="InterPro" id="IPR036179">
    <property type="entry name" value="Ig-like_dom_sf"/>
</dbReference>
<dbReference type="PANTHER" id="PTHR24416:SF600">
    <property type="entry name" value="PDGF- AND VEGF-RECEPTOR RELATED, ISOFORM J"/>
    <property type="match status" value="1"/>
</dbReference>
<evidence type="ECO:0000259" key="25">
    <source>
        <dbReference type="PROSITE" id="PS50011"/>
    </source>
</evidence>
<dbReference type="InterPro" id="IPR003598">
    <property type="entry name" value="Ig_sub2"/>
</dbReference>
<dbReference type="PROSITE" id="PS00240">
    <property type="entry name" value="RECEPTOR_TYR_KIN_III"/>
    <property type="match status" value="1"/>
</dbReference>
<dbReference type="FunFam" id="3.30.200.20:FF:000384">
    <property type="entry name" value="Receptor protein-tyrosine kinase"/>
    <property type="match status" value="1"/>
</dbReference>
<dbReference type="SMART" id="SM00408">
    <property type="entry name" value="IGc2"/>
    <property type="match status" value="6"/>
</dbReference>
<dbReference type="GO" id="GO:0005886">
    <property type="term" value="C:plasma membrane"/>
    <property type="evidence" value="ECO:0007669"/>
    <property type="project" value="UniProtKB-SubCell"/>
</dbReference>
<keyword evidence="24" id="KW-0732">Signal</keyword>
<dbReference type="PROSITE" id="PS50011">
    <property type="entry name" value="PROTEIN_KINASE_DOM"/>
    <property type="match status" value="1"/>
</dbReference>
<protein>
    <recommendedName>
        <fullName evidence="2">receptor protein-tyrosine kinase</fullName>
        <ecNumber evidence="2">2.7.10.1</ecNumber>
    </recommendedName>
</protein>
<dbReference type="GO" id="GO:0004714">
    <property type="term" value="F:transmembrane receptor protein tyrosine kinase activity"/>
    <property type="evidence" value="ECO:0007669"/>
    <property type="project" value="UniProtKB-EC"/>
</dbReference>
<dbReference type="SUPFAM" id="SSF48726">
    <property type="entry name" value="Immunoglobulin"/>
    <property type="match status" value="6"/>
</dbReference>
<feature type="domain" description="Protein kinase" evidence="25">
    <location>
        <begin position="802"/>
        <end position="1166"/>
    </location>
</feature>
<dbReference type="EC" id="2.7.10.1" evidence="2"/>
<evidence type="ECO:0000256" key="8">
    <source>
        <dbReference type="ARBA" id="ARBA00022777"/>
    </source>
</evidence>
<evidence type="ECO:0000256" key="10">
    <source>
        <dbReference type="ARBA" id="ARBA00022989"/>
    </source>
</evidence>
<dbReference type="InterPro" id="IPR007110">
    <property type="entry name" value="Ig-like_dom"/>
</dbReference>
<accession>A0A6P3V171</accession>
<keyword evidence="20" id="KW-0460">Magnesium</keyword>
<dbReference type="OrthoDB" id="3256376at2759"/>
<dbReference type="Gene3D" id="3.30.200.20">
    <property type="entry name" value="Phosphorylase Kinase, domain 1"/>
    <property type="match status" value="1"/>
</dbReference>
<evidence type="ECO:0000256" key="7">
    <source>
        <dbReference type="ARBA" id="ARBA00022741"/>
    </source>
</evidence>
<feature type="transmembrane region" description="Helical" evidence="23">
    <location>
        <begin position="728"/>
        <end position="748"/>
    </location>
</feature>
<comment type="subcellular location">
    <subcellularLocation>
        <location evidence="1">Cell membrane</location>
        <topology evidence="1">Single-pass type I membrane protein</topology>
    </subcellularLocation>
</comment>
<dbReference type="GO" id="GO:0007169">
    <property type="term" value="P:cell surface receptor protein tyrosine kinase signaling pathway"/>
    <property type="evidence" value="ECO:0007669"/>
    <property type="project" value="InterPro"/>
</dbReference>
<dbReference type="PROSITE" id="PS50835">
    <property type="entry name" value="IG_LIKE"/>
    <property type="match status" value="4"/>
</dbReference>
<evidence type="ECO:0000256" key="12">
    <source>
        <dbReference type="ARBA" id="ARBA00023137"/>
    </source>
</evidence>
<keyword evidence="12" id="KW-0829">Tyrosine-protein kinase</keyword>
<dbReference type="InterPro" id="IPR017441">
    <property type="entry name" value="Protein_kinase_ATP_BS"/>
</dbReference>
<dbReference type="GO" id="GO:0005524">
    <property type="term" value="F:ATP binding"/>
    <property type="evidence" value="ECO:0007669"/>
    <property type="project" value="UniProtKB-UniRule"/>
</dbReference>